<protein>
    <recommendedName>
        <fullName evidence="2">DUF6535 domain-containing protein</fullName>
    </recommendedName>
</protein>
<comment type="caution">
    <text evidence="3">The sequence shown here is derived from an EMBL/GenBank/DDBJ whole genome shotgun (WGS) entry which is preliminary data.</text>
</comment>
<dbReference type="Pfam" id="PF20153">
    <property type="entry name" value="DUF6535"/>
    <property type="match status" value="1"/>
</dbReference>
<feature type="transmembrane region" description="Helical" evidence="1">
    <location>
        <begin position="136"/>
        <end position="163"/>
    </location>
</feature>
<accession>A0A9P6C6W8</accession>
<feature type="non-terminal residue" evidence="3">
    <location>
        <position position="1"/>
    </location>
</feature>
<dbReference type="EMBL" id="MU151098">
    <property type="protein sequence ID" value="KAF9450744.1"/>
    <property type="molecule type" value="Genomic_DNA"/>
</dbReference>
<feature type="domain" description="DUF6535" evidence="2">
    <location>
        <begin position="2"/>
        <end position="164"/>
    </location>
</feature>
<proteinExistence type="predicted"/>
<dbReference type="InterPro" id="IPR045338">
    <property type="entry name" value="DUF6535"/>
</dbReference>
<keyword evidence="1" id="KW-1133">Transmembrane helix</keyword>
<gene>
    <name evidence="3" type="ORF">P691DRAFT_638662</name>
</gene>
<evidence type="ECO:0000313" key="3">
    <source>
        <dbReference type="EMBL" id="KAF9450744.1"/>
    </source>
</evidence>
<dbReference type="Proteomes" id="UP000807342">
    <property type="component" value="Unassembled WGS sequence"/>
</dbReference>
<evidence type="ECO:0000313" key="4">
    <source>
        <dbReference type="Proteomes" id="UP000807342"/>
    </source>
</evidence>
<organism evidence="3 4">
    <name type="scientific">Macrolepiota fuliginosa MF-IS2</name>
    <dbReference type="NCBI Taxonomy" id="1400762"/>
    <lineage>
        <taxon>Eukaryota</taxon>
        <taxon>Fungi</taxon>
        <taxon>Dikarya</taxon>
        <taxon>Basidiomycota</taxon>
        <taxon>Agaricomycotina</taxon>
        <taxon>Agaricomycetes</taxon>
        <taxon>Agaricomycetidae</taxon>
        <taxon>Agaricales</taxon>
        <taxon>Agaricineae</taxon>
        <taxon>Agaricaceae</taxon>
        <taxon>Macrolepiota</taxon>
    </lineage>
</organism>
<keyword evidence="1" id="KW-0472">Membrane</keyword>
<keyword evidence="4" id="KW-1185">Reference proteome</keyword>
<feature type="transmembrane region" description="Helical" evidence="1">
    <location>
        <begin position="83"/>
        <end position="103"/>
    </location>
</feature>
<feature type="non-terminal residue" evidence="3">
    <location>
        <position position="221"/>
    </location>
</feature>
<evidence type="ECO:0000259" key="2">
    <source>
        <dbReference type="Pfam" id="PF20153"/>
    </source>
</evidence>
<dbReference type="OrthoDB" id="2756178at2759"/>
<evidence type="ECO:0000256" key="1">
    <source>
        <dbReference type="SAM" id="Phobius"/>
    </source>
</evidence>
<feature type="transmembrane region" description="Helical" evidence="1">
    <location>
        <begin position="169"/>
        <end position="190"/>
    </location>
</feature>
<sequence length="221" mass="24910">VCESWRDEVDKLLIFAGLFSGVVTSFAIESYHSVTEDPAETTVILLRTIVHQLDNLSNPQPNARVDPNPRVPGISGSARRINAFWFLSLALSLSTVMAGILCLQWIREYGRNANVPHREDVALHYMRYEGMKKWHVFKVLSALPVLLITALLLFFAGFIEVLWEVDTVAAILVTIVVGIAFLFILMTTLLPTLQCLWICAFPGTDFSQCPYKSPQSWIFHK</sequence>
<reference evidence="3" key="1">
    <citation type="submission" date="2020-11" db="EMBL/GenBank/DDBJ databases">
        <authorList>
            <consortium name="DOE Joint Genome Institute"/>
            <person name="Ahrendt S."/>
            <person name="Riley R."/>
            <person name="Andreopoulos W."/>
            <person name="Labutti K."/>
            <person name="Pangilinan J."/>
            <person name="Ruiz-Duenas F.J."/>
            <person name="Barrasa J.M."/>
            <person name="Sanchez-Garcia M."/>
            <person name="Camarero S."/>
            <person name="Miyauchi S."/>
            <person name="Serrano A."/>
            <person name="Linde D."/>
            <person name="Babiker R."/>
            <person name="Drula E."/>
            <person name="Ayuso-Fernandez I."/>
            <person name="Pacheco R."/>
            <person name="Padilla G."/>
            <person name="Ferreira P."/>
            <person name="Barriuso J."/>
            <person name="Kellner H."/>
            <person name="Castanera R."/>
            <person name="Alfaro M."/>
            <person name="Ramirez L."/>
            <person name="Pisabarro A.G."/>
            <person name="Kuo A."/>
            <person name="Tritt A."/>
            <person name="Lipzen A."/>
            <person name="He G."/>
            <person name="Yan M."/>
            <person name="Ng V."/>
            <person name="Cullen D."/>
            <person name="Martin F."/>
            <person name="Rosso M.-N."/>
            <person name="Henrissat B."/>
            <person name="Hibbett D."/>
            <person name="Martinez A.T."/>
            <person name="Grigoriev I.V."/>
        </authorList>
    </citation>
    <scope>NUCLEOTIDE SEQUENCE</scope>
    <source>
        <strain evidence="3">MF-IS2</strain>
    </source>
</reference>
<name>A0A9P6C6W8_9AGAR</name>
<keyword evidence="1" id="KW-0812">Transmembrane</keyword>
<dbReference type="AlphaFoldDB" id="A0A9P6C6W8"/>
<feature type="transmembrane region" description="Helical" evidence="1">
    <location>
        <begin position="12"/>
        <end position="28"/>
    </location>
</feature>